<dbReference type="GO" id="GO:0006355">
    <property type="term" value="P:regulation of DNA-templated transcription"/>
    <property type="evidence" value="ECO:0007669"/>
    <property type="project" value="InterPro"/>
</dbReference>
<dbReference type="Gene3D" id="3.30.450.20">
    <property type="entry name" value="PAS domain"/>
    <property type="match status" value="1"/>
</dbReference>
<evidence type="ECO:0008006" key="9">
    <source>
        <dbReference type="Google" id="ProtNLM"/>
    </source>
</evidence>
<keyword evidence="3" id="KW-0804">Transcription</keyword>
<dbReference type="EMBL" id="JPPY01000164">
    <property type="protein sequence ID" value="KND30665.1"/>
    <property type="molecule type" value="Genomic_DNA"/>
</dbReference>
<dbReference type="PANTHER" id="PTHR44688">
    <property type="entry name" value="DNA-BINDING TRANSCRIPTIONAL ACTIVATOR DEVR_DOSR"/>
    <property type="match status" value="1"/>
</dbReference>
<protein>
    <recommendedName>
        <fullName evidence="9">HTH luxR-type domain-containing protein</fullName>
    </recommendedName>
</protein>
<dbReference type="Pfam" id="PF00989">
    <property type="entry name" value="PAS"/>
    <property type="match status" value="1"/>
</dbReference>
<organism evidence="7 8">
    <name type="scientific">Streptomyces acidiscabies</name>
    <dbReference type="NCBI Taxonomy" id="42234"/>
    <lineage>
        <taxon>Bacteria</taxon>
        <taxon>Bacillati</taxon>
        <taxon>Actinomycetota</taxon>
        <taxon>Actinomycetes</taxon>
        <taxon>Kitasatosporales</taxon>
        <taxon>Streptomycetaceae</taxon>
        <taxon>Streptomyces</taxon>
    </lineage>
</organism>
<proteinExistence type="predicted"/>
<dbReference type="Proteomes" id="UP000037151">
    <property type="component" value="Unassembled WGS sequence"/>
</dbReference>
<dbReference type="InterPro" id="IPR013767">
    <property type="entry name" value="PAS_fold"/>
</dbReference>
<dbReference type="PRINTS" id="PR00038">
    <property type="entry name" value="HTHLUXR"/>
</dbReference>
<comment type="caution">
    <text evidence="7">The sequence shown here is derived from an EMBL/GenBank/DDBJ whole genome shotgun (WGS) entry which is preliminary data.</text>
</comment>
<dbReference type="SUPFAM" id="SSF46894">
    <property type="entry name" value="C-terminal effector domain of the bipartite response regulators"/>
    <property type="match status" value="1"/>
</dbReference>
<dbReference type="OrthoDB" id="46486at2"/>
<dbReference type="InterPro" id="IPR016032">
    <property type="entry name" value="Sig_transdc_resp-reg_C-effctor"/>
</dbReference>
<gene>
    <name evidence="7" type="ORF">IQ63_28270</name>
</gene>
<name>A0A0L0JZ57_9ACTN</name>
<dbReference type="SUPFAM" id="SSF55785">
    <property type="entry name" value="PYP-like sensor domain (PAS domain)"/>
    <property type="match status" value="1"/>
</dbReference>
<dbReference type="Pfam" id="PF00196">
    <property type="entry name" value="GerE"/>
    <property type="match status" value="1"/>
</dbReference>
<dbReference type="InterPro" id="IPR035965">
    <property type="entry name" value="PAS-like_dom_sf"/>
</dbReference>
<evidence type="ECO:0000256" key="2">
    <source>
        <dbReference type="ARBA" id="ARBA00023125"/>
    </source>
</evidence>
<evidence type="ECO:0000256" key="3">
    <source>
        <dbReference type="ARBA" id="ARBA00023163"/>
    </source>
</evidence>
<dbReference type="PROSITE" id="PS50043">
    <property type="entry name" value="HTH_LUXR_2"/>
    <property type="match status" value="1"/>
</dbReference>
<dbReference type="AlphaFoldDB" id="A0A0L0JZ57"/>
<dbReference type="InterPro" id="IPR036388">
    <property type="entry name" value="WH-like_DNA-bd_sf"/>
</dbReference>
<dbReference type="CDD" id="cd06170">
    <property type="entry name" value="LuxR_C_like"/>
    <property type="match status" value="1"/>
</dbReference>
<feature type="domain" description="HTH luxR-type" evidence="5">
    <location>
        <begin position="253"/>
        <end position="318"/>
    </location>
</feature>
<evidence type="ECO:0000259" key="5">
    <source>
        <dbReference type="PROSITE" id="PS50043"/>
    </source>
</evidence>
<dbReference type="PATRIC" id="fig|42234.21.peg.5831"/>
<dbReference type="PROSITE" id="PS50112">
    <property type="entry name" value="PAS"/>
    <property type="match status" value="1"/>
</dbReference>
<feature type="domain" description="PAS" evidence="6">
    <location>
        <begin position="140"/>
        <end position="184"/>
    </location>
</feature>
<dbReference type="GO" id="GO:0003677">
    <property type="term" value="F:DNA binding"/>
    <property type="evidence" value="ECO:0007669"/>
    <property type="project" value="UniProtKB-KW"/>
</dbReference>
<feature type="region of interest" description="Disordered" evidence="4">
    <location>
        <begin position="330"/>
        <end position="351"/>
    </location>
</feature>
<dbReference type="Gene3D" id="1.10.10.10">
    <property type="entry name" value="Winged helix-like DNA-binding domain superfamily/Winged helix DNA-binding domain"/>
    <property type="match status" value="1"/>
</dbReference>
<evidence type="ECO:0000256" key="4">
    <source>
        <dbReference type="SAM" id="MobiDB-lite"/>
    </source>
</evidence>
<dbReference type="PANTHER" id="PTHR44688:SF16">
    <property type="entry name" value="DNA-BINDING TRANSCRIPTIONAL ACTIVATOR DEVR_DOSR"/>
    <property type="match status" value="1"/>
</dbReference>
<feature type="compositionally biased region" description="Pro residues" evidence="4">
    <location>
        <begin position="335"/>
        <end position="345"/>
    </location>
</feature>
<dbReference type="InterPro" id="IPR000014">
    <property type="entry name" value="PAS"/>
</dbReference>
<reference evidence="8" key="1">
    <citation type="submission" date="2014-07" db="EMBL/GenBank/DDBJ databases">
        <title>Genome sequencing of plant-pathogenic Streptomyces species.</title>
        <authorList>
            <person name="Harrison J."/>
            <person name="Sapp M."/>
            <person name="Thwaites R."/>
            <person name="Studholme D.J."/>
        </authorList>
    </citation>
    <scope>NUCLEOTIDE SEQUENCE [LARGE SCALE GENOMIC DNA]</scope>
    <source>
        <strain evidence="8">NCPPB 4445</strain>
    </source>
</reference>
<dbReference type="InterPro" id="IPR000792">
    <property type="entry name" value="Tscrpt_reg_LuxR_C"/>
</dbReference>
<dbReference type="SMART" id="SM00091">
    <property type="entry name" value="PAS"/>
    <property type="match status" value="1"/>
</dbReference>
<evidence type="ECO:0000259" key="6">
    <source>
        <dbReference type="PROSITE" id="PS50112"/>
    </source>
</evidence>
<evidence type="ECO:0000313" key="8">
    <source>
        <dbReference type="Proteomes" id="UP000037151"/>
    </source>
</evidence>
<evidence type="ECO:0000313" key="7">
    <source>
        <dbReference type="EMBL" id="KND30665.1"/>
    </source>
</evidence>
<dbReference type="PROSITE" id="PS00622">
    <property type="entry name" value="HTH_LUXR_1"/>
    <property type="match status" value="1"/>
</dbReference>
<keyword evidence="1" id="KW-0805">Transcription regulation</keyword>
<sequence length="351" mass="36742">MVADGQVEVATWKTDRTLTVTQAAGAAWRIGLRAGHQIHLARTGDQALVSSFGNAQLLGAAHTLVLDDRTVCWEVADGTQLWKVILSPDQAADGSLSGVIGAAWCMSGAMAAMDFAQGPTALRSWQEALERTVPTPSPAAASDLDLLLSQLPVAVLKVSAQGTVLGANPAAAALFGASAPDALSGLPLHRLARDGLPGPADASEVSSVPFVRLDGAEFLADCVRIPWQSEPALRELLLLGEAFTVLSDDGLRTPARRPALTPTEASILELTAQGLTSSQIASRLHFSRNNVEYHLGNLRFRIGGGNRVALIARAYARDLLRRGVWPPAVTAGHPAPAPEPAPRPAPRATAS</sequence>
<dbReference type="SMART" id="SM00421">
    <property type="entry name" value="HTH_LUXR"/>
    <property type="match status" value="1"/>
</dbReference>
<keyword evidence="2" id="KW-0238">DNA-binding</keyword>
<evidence type="ECO:0000256" key="1">
    <source>
        <dbReference type="ARBA" id="ARBA00023015"/>
    </source>
</evidence>
<accession>A0A0L0JZ57</accession>